<name>A0A3D9FL14_9SPHN</name>
<organism evidence="2 3">
    <name type="scientific">Parasphingopyxis lamellibrachiae</name>
    <dbReference type="NCBI Taxonomy" id="680125"/>
    <lineage>
        <taxon>Bacteria</taxon>
        <taxon>Pseudomonadati</taxon>
        <taxon>Pseudomonadota</taxon>
        <taxon>Alphaproteobacteria</taxon>
        <taxon>Sphingomonadales</taxon>
        <taxon>Sphingomonadaceae</taxon>
        <taxon>Parasphingopyxis</taxon>
    </lineage>
</organism>
<dbReference type="SUPFAM" id="SSF89796">
    <property type="entry name" value="CoA-transferase family III (CaiB/BaiF)"/>
    <property type="match status" value="1"/>
</dbReference>
<dbReference type="InterPro" id="IPR023606">
    <property type="entry name" value="CoA-Trfase_III_dom_1_sf"/>
</dbReference>
<evidence type="ECO:0000313" key="2">
    <source>
        <dbReference type="EMBL" id="RED17786.1"/>
    </source>
</evidence>
<sequence>MYDFLKGVTIVEGSAFVAGPTCALHFAQMGAKVIRFDQIGGGPDARRWPLGPDDESLYWEGLNKGKRSIAIDFKKPAGRELAQRLATGGSGLFVTNFPVDGFLSHDVLSALREDQITLRVMGWADGTPAVDYTVNAATGLPYMTGPSDDDRPVNHVLPAWDLLTGAYGAFTLLAAERDRAASGRGREIRLALSDIAAASLANLGFLAEAMLGDADRGRSGNNLYGAFGRDFTAKGGERFMIVAITPRQWSGMLSGLEIGEDVAALEADLGIDFGQDEGARYTHRNQLDPLIEKAFARFEAADLETRFAKAGVTWSRYRSLHQALSQEPRLFADNPIFSETAHPGGATYPAPGAAARIPQDERRQPEPAPKIGQHTDEVLADFLNLDSSEIARLHDQGVVK</sequence>
<dbReference type="Gene3D" id="3.30.1540.10">
    <property type="entry name" value="formyl-coa transferase, domain 3"/>
    <property type="match status" value="1"/>
</dbReference>
<dbReference type="GO" id="GO:0016853">
    <property type="term" value="F:isomerase activity"/>
    <property type="evidence" value="ECO:0007669"/>
    <property type="project" value="UniProtKB-KW"/>
</dbReference>
<dbReference type="InterPro" id="IPR044855">
    <property type="entry name" value="CoA-Trfase_III_dom3_sf"/>
</dbReference>
<dbReference type="RefSeq" id="WP_116237019.1">
    <property type="nucleotide sequence ID" value="NZ_QRDP01000004.1"/>
</dbReference>
<dbReference type="EMBL" id="QRDP01000004">
    <property type="protein sequence ID" value="RED17786.1"/>
    <property type="molecule type" value="Genomic_DNA"/>
</dbReference>
<dbReference type="PANTHER" id="PTHR48228">
    <property type="entry name" value="SUCCINYL-COA--D-CITRAMALATE COA-TRANSFERASE"/>
    <property type="match status" value="1"/>
</dbReference>
<dbReference type="InterPro" id="IPR003673">
    <property type="entry name" value="CoA-Trfase_fam_III"/>
</dbReference>
<dbReference type="AlphaFoldDB" id="A0A3D9FL14"/>
<dbReference type="Pfam" id="PF02515">
    <property type="entry name" value="CoA_transf_3"/>
    <property type="match status" value="1"/>
</dbReference>
<accession>A0A3D9FL14</accession>
<keyword evidence="2" id="KW-0413">Isomerase</keyword>
<reference evidence="2 3" key="1">
    <citation type="submission" date="2018-07" db="EMBL/GenBank/DDBJ databases">
        <title>Genomic Encyclopedia of Type Strains, Phase IV (KMG-IV): sequencing the most valuable type-strain genomes for metagenomic binning, comparative biology and taxonomic classification.</title>
        <authorList>
            <person name="Goeker M."/>
        </authorList>
    </citation>
    <scope>NUCLEOTIDE SEQUENCE [LARGE SCALE GENOMIC DNA]</scope>
    <source>
        <strain evidence="2 3">DSM 26725</strain>
    </source>
</reference>
<protein>
    <submittedName>
        <fullName evidence="2">2-methylfumaryl-CoA isomerase</fullName>
    </submittedName>
</protein>
<dbReference type="InterPro" id="IPR050509">
    <property type="entry name" value="CoA-transferase_III"/>
</dbReference>
<feature type="compositionally biased region" description="Low complexity" evidence="1">
    <location>
        <begin position="342"/>
        <end position="355"/>
    </location>
</feature>
<gene>
    <name evidence="2" type="ORF">DFR46_2840</name>
</gene>
<dbReference type="OrthoDB" id="9806585at2"/>
<dbReference type="PANTHER" id="PTHR48228:SF5">
    <property type="entry name" value="ALPHA-METHYLACYL-COA RACEMASE"/>
    <property type="match status" value="1"/>
</dbReference>
<evidence type="ECO:0000256" key="1">
    <source>
        <dbReference type="SAM" id="MobiDB-lite"/>
    </source>
</evidence>
<evidence type="ECO:0000313" key="3">
    <source>
        <dbReference type="Proteomes" id="UP000256310"/>
    </source>
</evidence>
<feature type="region of interest" description="Disordered" evidence="1">
    <location>
        <begin position="342"/>
        <end position="375"/>
    </location>
</feature>
<dbReference type="Gene3D" id="3.40.50.10540">
    <property type="entry name" value="Crotonobetainyl-coa:carnitine coa-transferase, domain 1"/>
    <property type="match status" value="1"/>
</dbReference>
<comment type="caution">
    <text evidence="2">The sequence shown here is derived from an EMBL/GenBank/DDBJ whole genome shotgun (WGS) entry which is preliminary data.</text>
</comment>
<dbReference type="Proteomes" id="UP000256310">
    <property type="component" value="Unassembled WGS sequence"/>
</dbReference>
<keyword evidence="3" id="KW-1185">Reference proteome</keyword>
<proteinExistence type="predicted"/>